<protein>
    <submittedName>
        <fullName evidence="1">Uncharacterized protein</fullName>
    </submittedName>
</protein>
<evidence type="ECO:0000313" key="2">
    <source>
        <dbReference type="Proteomes" id="UP001227192"/>
    </source>
</evidence>
<dbReference type="EMBL" id="LACB01000073">
    <property type="protein sequence ID" value="KAJ9489815.1"/>
    <property type="molecule type" value="Genomic_DNA"/>
</dbReference>
<reference evidence="1" key="2">
    <citation type="journal article" date="2016" name="Fungal Biol.">
        <title>Ochratoxin A production by Penicillium thymicola.</title>
        <authorList>
            <person name="Nguyen H.D.T."/>
            <person name="McMullin D.R."/>
            <person name="Ponomareva E."/>
            <person name="Riley R."/>
            <person name="Pomraning K.R."/>
            <person name="Baker S.E."/>
            <person name="Seifert K.A."/>
        </authorList>
    </citation>
    <scope>NUCLEOTIDE SEQUENCE</scope>
    <source>
        <strain evidence="1">DAOM 180753</strain>
    </source>
</reference>
<reference evidence="1" key="1">
    <citation type="submission" date="2015-06" db="EMBL/GenBank/DDBJ databases">
        <authorList>
            <person name="Nguyen H."/>
        </authorList>
    </citation>
    <scope>NUCLEOTIDE SEQUENCE</scope>
    <source>
        <strain evidence="1">DAOM 180753</strain>
    </source>
</reference>
<dbReference type="Proteomes" id="UP001227192">
    <property type="component" value="Unassembled WGS sequence"/>
</dbReference>
<organism evidence="1 2">
    <name type="scientific">Penicillium thymicola</name>
    <dbReference type="NCBI Taxonomy" id="293382"/>
    <lineage>
        <taxon>Eukaryota</taxon>
        <taxon>Fungi</taxon>
        <taxon>Dikarya</taxon>
        <taxon>Ascomycota</taxon>
        <taxon>Pezizomycotina</taxon>
        <taxon>Eurotiomycetes</taxon>
        <taxon>Eurotiomycetidae</taxon>
        <taxon>Eurotiales</taxon>
        <taxon>Aspergillaceae</taxon>
        <taxon>Penicillium</taxon>
    </lineage>
</organism>
<gene>
    <name evidence="1" type="ORF">VN97_g3446</name>
</gene>
<sequence length="123" mass="13371">MGGSVRPQNPIVGFEGFAHSPEAQPHTVVTEQRGATLARTGPILAVAPVSTNPLRLTSMPQAKKVLLDGATHLESHLAAQHAVHVLVTGPHVVSPHPVPDKPVKIVHEGWMFNRRWKKRRVSI</sequence>
<name>A0AAI9TMZ2_PENTH</name>
<dbReference type="AlphaFoldDB" id="A0AAI9TMZ2"/>
<evidence type="ECO:0000313" key="1">
    <source>
        <dbReference type="EMBL" id="KAJ9489815.1"/>
    </source>
</evidence>
<proteinExistence type="predicted"/>
<accession>A0AAI9TMZ2</accession>
<keyword evidence="2" id="KW-1185">Reference proteome</keyword>
<comment type="caution">
    <text evidence="1">The sequence shown here is derived from an EMBL/GenBank/DDBJ whole genome shotgun (WGS) entry which is preliminary data.</text>
</comment>